<proteinExistence type="predicted"/>
<dbReference type="Proteomes" id="UP000006294">
    <property type="component" value="Chromosome"/>
</dbReference>
<dbReference type="Gene3D" id="3.40.50.720">
    <property type="entry name" value="NAD(P)-binding Rossmann-like Domain"/>
    <property type="match status" value="1"/>
</dbReference>
<dbReference type="InterPro" id="IPR013154">
    <property type="entry name" value="ADH-like_N"/>
</dbReference>
<dbReference type="SUPFAM" id="SSF50129">
    <property type="entry name" value="GroES-like"/>
    <property type="match status" value="1"/>
</dbReference>
<gene>
    <name evidence="2" type="ordered locus">AXY_21530</name>
</gene>
<keyword evidence="3" id="KW-1185">Reference proteome</keyword>
<dbReference type="SMART" id="SM00829">
    <property type="entry name" value="PKS_ER"/>
    <property type="match status" value="1"/>
</dbReference>
<dbReference type="InterPro" id="IPR014188">
    <property type="entry name" value="Acrylyl-CoA_reductase_AcuI"/>
</dbReference>
<dbReference type="STRING" id="698758.AXY_21530"/>
<dbReference type="Pfam" id="PF00107">
    <property type="entry name" value="ADH_zinc_N"/>
    <property type="match status" value="1"/>
</dbReference>
<dbReference type="Gene3D" id="3.90.180.10">
    <property type="entry name" value="Medium-chain alcohol dehydrogenases, catalytic domain"/>
    <property type="match status" value="1"/>
</dbReference>
<dbReference type="SUPFAM" id="SSF51735">
    <property type="entry name" value="NAD(P)-binding Rossmann-fold domains"/>
    <property type="match status" value="1"/>
</dbReference>
<dbReference type="OrthoDB" id="9782155at2"/>
<organism evidence="2 3">
    <name type="scientific">Amphibacillus xylanus (strain ATCC 51415 / DSM 6626 / JCM 7361 / LMG 17667 / NBRC 15112 / Ep01)</name>
    <dbReference type="NCBI Taxonomy" id="698758"/>
    <lineage>
        <taxon>Bacteria</taxon>
        <taxon>Bacillati</taxon>
        <taxon>Bacillota</taxon>
        <taxon>Bacilli</taxon>
        <taxon>Bacillales</taxon>
        <taxon>Bacillaceae</taxon>
        <taxon>Amphibacillus</taxon>
    </lineage>
</organism>
<dbReference type="RefSeq" id="WP_015010868.1">
    <property type="nucleotide sequence ID" value="NC_018704.1"/>
</dbReference>
<dbReference type="InterPro" id="IPR013149">
    <property type="entry name" value="ADH-like_C"/>
</dbReference>
<dbReference type="KEGG" id="axl:AXY_21530"/>
<accession>K0J0B3</accession>
<sequence>MNQIFKAYRLNKDDQEVTRGVQQITELDLPEGEVLIKVHYSSVNYKDAMANMTESPIIKTYPATPGIDLAGVVVESVDDRFSEGDPVIVTSYDLGVSHDGGYSEYARVKSEWVLPLPEGMTLKQAMIYGTAGFTAALSVDQLQAQQITPDQGPVLVTGASGGVGSMATAMLANLGYQVEASTGKSSAHDLLKQLGASDIVDRETVTGEKLRVIDKQIWGGAVDPVGGDTLAAIISKLKYNGAVAASGLTGGIKIPTNVYPFILRGVRLIGIDSVYCPMEKRQEIWKRMATDLKLTDQQFELITNREITLEQLEETLPQLLEGKSLGRIIVKVSS</sequence>
<dbReference type="GO" id="GO:0043957">
    <property type="term" value="F:acryloyl-CoA reductase (NADPH) activity"/>
    <property type="evidence" value="ECO:0007669"/>
    <property type="project" value="TreeGrafter"/>
</dbReference>
<reference evidence="2 3" key="1">
    <citation type="submission" date="2011-01" db="EMBL/GenBank/DDBJ databases">
        <title>Whole genome sequence of Amphibacillus xylinus NBRC 15112.</title>
        <authorList>
            <person name="Nakazawa H."/>
            <person name="Katano Y."/>
            <person name="Nakamura S."/>
            <person name="Sasagawa M."/>
            <person name="Fukada J."/>
            <person name="Arai T."/>
            <person name="Sasakura N."/>
            <person name="Mochizuki D."/>
            <person name="Hosoyama A."/>
            <person name="Harada K."/>
            <person name="Horikawa H."/>
            <person name="Kato Y."/>
            <person name="Harada T."/>
            <person name="Sasaki K."/>
            <person name="Sekiguchi M."/>
            <person name="Hodoyama M."/>
            <person name="Nishiko R."/>
            <person name="Narita H."/>
            <person name="Hanamaki A."/>
            <person name="Hata C."/>
            <person name="Konno Y."/>
            <person name="Niimura Y."/>
            <person name="Yamazaki S."/>
            <person name="Fujita N."/>
        </authorList>
    </citation>
    <scope>NUCLEOTIDE SEQUENCE [LARGE SCALE GENOMIC DNA]</scope>
    <source>
        <strain evidence="3">ATCC 51415 / DSM 6626 / JCM 7361 / LMG 17667 / NBRC 15112 / Ep01</strain>
    </source>
</reference>
<evidence type="ECO:0000313" key="3">
    <source>
        <dbReference type="Proteomes" id="UP000006294"/>
    </source>
</evidence>
<dbReference type="PATRIC" id="fig|698758.3.peg.2163"/>
<protein>
    <submittedName>
        <fullName evidence="2">Zinc-binding dehydrogenase</fullName>
    </submittedName>
</protein>
<dbReference type="PANTHER" id="PTHR43677">
    <property type="entry name" value="SHORT-CHAIN DEHYDROGENASE/REDUCTASE"/>
    <property type="match status" value="1"/>
</dbReference>
<dbReference type="InterPro" id="IPR051397">
    <property type="entry name" value="Zn-ADH-like_protein"/>
</dbReference>
<dbReference type="Pfam" id="PF08240">
    <property type="entry name" value="ADH_N"/>
    <property type="match status" value="1"/>
</dbReference>
<name>K0J0B3_AMPXN</name>
<dbReference type="InterPro" id="IPR036291">
    <property type="entry name" value="NAD(P)-bd_dom_sf"/>
</dbReference>
<dbReference type="eggNOG" id="COG0604">
    <property type="taxonomic scope" value="Bacteria"/>
</dbReference>
<dbReference type="InterPro" id="IPR020843">
    <property type="entry name" value="ER"/>
</dbReference>
<dbReference type="NCBIfam" id="TIGR02823">
    <property type="entry name" value="oxido_YhdH"/>
    <property type="match status" value="1"/>
</dbReference>
<dbReference type="PANTHER" id="PTHR43677:SF1">
    <property type="entry name" value="ACRYLYL-COA REDUCTASE ACUI-RELATED"/>
    <property type="match status" value="1"/>
</dbReference>
<evidence type="ECO:0000313" key="2">
    <source>
        <dbReference type="EMBL" id="BAM48285.1"/>
    </source>
</evidence>
<dbReference type="AlphaFoldDB" id="K0J0B3"/>
<evidence type="ECO:0000259" key="1">
    <source>
        <dbReference type="SMART" id="SM00829"/>
    </source>
</evidence>
<feature type="domain" description="Enoyl reductase (ER)" evidence="1">
    <location>
        <begin position="20"/>
        <end position="330"/>
    </location>
</feature>
<dbReference type="EMBL" id="AP012050">
    <property type="protein sequence ID" value="BAM48285.1"/>
    <property type="molecule type" value="Genomic_DNA"/>
</dbReference>
<dbReference type="HOGENOM" id="CLU_026673_26_3_9"/>
<dbReference type="InterPro" id="IPR011032">
    <property type="entry name" value="GroES-like_sf"/>
</dbReference>